<evidence type="ECO:0000313" key="3">
    <source>
        <dbReference type="EMBL" id="TCC19913.1"/>
    </source>
</evidence>
<dbReference type="Proteomes" id="UP000292695">
    <property type="component" value="Unassembled WGS sequence"/>
</dbReference>
<organism evidence="3 4">
    <name type="scientific">Kribbella sindirgiensis</name>
    <dbReference type="NCBI Taxonomy" id="1124744"/>
    <lineage>
        <taxon>Bacteria</taxon>
        <taxon>Bacillati</taxon>
        <taxon>Actinomycetota</taxon>
        <taxon>Actinomycetes</taxon>
        <taxon>Propionibacteriales</taxon>
        <taxon>Kribbellaceae</taxon>
        <taxon>Kribbella</taxon>
    </lineage>
</organism>
<dbReference type="EMBL" id="SJKA01000022">
    <property type="protein sequence ID" value="TCC19913.1"/>
    <property type="molecule type" value="Genomic_DNA"/>
</dbReference>
<keyword evidence="1 3" id="KW-0378">Hydrolase</keyword>
<dbReference type="InterPro" id="IPR050300">
    <property type="entry name" value="GDXG_lipolytic_enzyme"/>
</dbReference>
<dbReference type="Gene3D" id="3.40.50.1820">
    <property type="entry name" value="alpha/beta hydrolase"/>
    <property type="match status" value="1"/>
</dbReference>
<gene>
    <name evidence="3" type="ORF">E0H50_37400</name>
</gene>
<evidence type="ECO:0000256" key="1">
    <source>
        <dbReference type="ARBA" id="ARBA00022801"/>
    </source>
</evidence>
<evidence type="ECO:0000259" key="2">
    <source>
        <dbReference type="Pfam" id="PF20434"/>
    </source>
</evidence>
<dbReference type="InterPro" id="IPR049492">
    <property type="entry name" value="BD-FAE-like_dom"/>
</dbReference>
<dbReference type="OrthoDB" id="9803828at2"/>
<dbReference type="SUPFAM" id="SSF53474">
    <property type="entry name" value="alpha/beta-Hydrolases"/>
    <property type="match status" value="1"/>
</dbReference>
<keyword evidence="4" id="KW-1185">Reference proteome</keyword>
<sequence>MDLPVVVGECSTRLRWARRLRAVGAVRRTPDLTQILDICYARPGGVELCLDAVGPSPLPAGPVATVVRIDGCPGWGPGDRSAALAPFANPALARAGFLTVAISVRDSGQAVFPAQLDDVEAALRWLRRNPLGLPIDPSCVGIWGQSAGGHLAALAGLAEGSAVRAVVTISGPSDLVRGGGAMSIDRPSPVTALVGGHLERLGAASPVAHVRADAPPFLIVHGTRDETVPYEQAERLHRALCVAGSDSRLLPIVGGHHNLRRDPQAPYEGQVWHRVANEAVRFFQRHLFGVG</sequence>
<name>A0A4R0I4Y5_9ACTN</name>
<dbReference type="PANTHER" id="PTHR48081">
    <property type="entry name" value="AB HYDROLASE SUPERFAMILY PROTEIN C4A8.06C"/>
    <property type="match status" value="1"/>
</dbReference>
<dbReference type="Pfam" id="PF20434">
    <property type="entry name" value="BD-FAE"/>
    <property type="match status" value="1"/>
</dbReference>
<dbReference type="InterPro" id="IPR029058">
    <property type="entry name" value="AB_hydrolase_fold"/>
</dbReference>
<reference evidence="3 4" key="1">
    <citation type="submission" date="2019-02" db="EMBL/GenBank/DDBJ databases">
        <title>Kribbella capetownensis sp. nov. and Kribbella speibonae sp. nov., isolated from soil.</title>
        <authorList>
            <person name="Curtis S.M."/>
            <person name="Norton I."/>
            <person name="Everest G.J."/>
            <person name="Meyers P.R."/>
        </authorList>
    </citation>
    <scope>NUCLEOTIDE SEQUENCE [LARGE SCALE GENOMIC DNA]</scope>
    <source>
        <strain evidence="3 4">DSM 27082</strain>
    </source>
</reference>
<accession>A0A4R0I4Y5</accession>
<evidence type="ECO:0000313" key="4">
    <source>
        <dbReference type="Proteomes" id="UP000292695"/>
    </source>
</evidence>
<proteinExistence type="predicted"/>
<protein>
    <submittedName>
        <fullName evidence="3">Alpha/beta hydrolase</fullName>
    </submittedName>
</protein>
<comment type="caution">
    <text evidence="3">The sequence shown here is derived from an EMBL/GenBank/DDBJ whole genome shotgun (WGS) entry which is preliminary data.</text>
</comment>
<feature type="domain" description="BD-FAE-like" evidence="2">
    <location>
        <begin position="62"/>
        <end position="240"/>
    </location>
</feature>
<dbReference type="PANTHER" id="PTHR48081:SF13">
    <property type="entry name" value="ALPHA_BETA HYDROLASE"/>
    <property type="match status" value="1"/>
</dbReference>
<dbReference type="GO" id="GO:0016787">
    <property type="term" value="F:hydrolase activity"/>
    <property type="evidence" value="ECO:0007669"/>
    <property type="project" value="UniProtKB-KW"/>
</dbReference>
<dbReference type="AlphaFoldDB" id="A0A4R0I4Y5"/>